<evidence type="ECO:0000256" key="1">
    <source>
        <dbReference type="SAM" id="MobiDB-lite"/>
    </source>
</evidence>
<comment type="caution">
    <text evidence="2">The sequence shown here is derived from an EMBL/GenBank/DDBJ whole genome shotgun (WGS) entry which is preliminary data.</text>
</comment>
<dbReference type="Proteomes" id="UP001151699">
    <property type="component" value="Chromosome A"/>
</dbReference>
<feature type="region of interest" description="Disordered" evidence="1">
    <location>
        <begin position="211"/>
        <end position="234"/>
    </location>
</feature>
<dbReference type="OrthoDB" id="7789350at2759"/>
<protein>
    <submittedName>
        <fullName evidence="2">Uncharacterized protein</fullName>
    </submittedName>
</protein>
<sequence>MHFIEHLRSQLHLKLSKYSINLTKYMPAIDQFLVLKMNRQPLYENRSSDEQTNNDISSTVLENSRTISHRSEMAATERDSIHTPHVNNQDRYNTTAEGNHIFSPSSLNPKVSSNVMIVNESVPLMNCRDNRSVGKLSEQQSDTQRKNMETGIKPTKSYTPSGDDGNETKNLPVKPEKKQKSGFLSRISGFRFSLRGKKKAKVFENNNPVINENRVTSSDNKREKNEKIEKVDNSHSSINKNGEFVFIPLKEPLSGSPIRNVDSCVKSKQTSDVVDNSHVLTAKPPLPRQPPRVVGVCAKPPLPNTNGKIRHVHAQQRASSAPREIDVNDHNLTSDHEFCNQFYCDTMTNAGDDSGLCDDDRFNESVGFEHKIGLIETNLDTHETVISGKTRSLMELGPQIDSQRKQCSAKHRIAMTMEPHTRRPHKSMEFLLDKENQKIVLPCHLTIQIQSSNVVSKQEERGLCLTENRSVRVGKNIENREMSSKRQMDK</sequence>
<feature type="compositionally biased region" description="Basic and acidic residues" evidence="1">
    <location>
        <begin position="73"/>
        <end position="82"/>
    </location>
</feature>
<feature type="region of interest" description="Disordered" evidence="1">
    <location>
        <begin position="129"/>
        <end position="182"/>
    </location>
</feature>
<dbReference type="EMBL" id="WJQU01000001">
    <property type="protein sequence ID" value="KAJ6645356.1"/>
    <property type="molecule type" value="Genomic_DNA"/>
</dbReference>
<organism evidence="2 3">
    <name type="scientific">Pseudolycoriella hygida</name>
    <dbReference type="NCBI Taxonomy" id="35572"/>
    <lineage>
        <taxon>Eukaryota</taxon>
        <taxon>Metazoa</taxon>
        <taxon>Ecdysozoa</taxon>
        <taxon>Arthropoda</taxon>
        <taxon>Hexapoda</taxon>
        <taxon>Insecta</taxon>
        <taxon>Pterygota</taxon>
        <taxon>Neoptera</taxon>
        <taxon>Endopterygota</taxon>
        <taxon>Diptera</taxon>
        <taxon>Nematocera</taxon>
        <taxon>Sciaroidea</taxon>
        <taxon>Sciaridae</taxon>
        <taxon>Pseudolycoriella</taxon>
    </lineage>
</organism>
<accession>A0A9Q0N7R1</accession>
<feature type="compositionally biased region" description="Basic and acidic residues" evidence="1">
    <location>
        <begin position="219"/>
        <end position="233"/>
    </location>
</feature>
<gene>
    <name evidence="2" type="ORF">Bhyg_00561</name>
</gene>
<proteinExistence type="predicted"/>
<keyword evidence="3" id="KW-1185">Reference proteome</keyword>
<evidence type="ECO:0000313" key="2">
    <source>
        <dbReference type="EMBL" id="KAJ6645356.1"/>
    </source>
</evidence>
<name>A0A9Q0N7R1_9DIPT</name>
<dbReference type="AlphaFoldDB" id="A0A9Q0N7R1"/>
<feature type="region of interest" description="Disordered" evidence="1">
    <location>
        <begin position="73"/>
        <end position="110"/>
    </location>
</feature>
<feature type="compositionally biased region" description="Polar residues" evidence="1">
    <location>
        <begin position="85"/>
        <end position="110"/>
    </location>
</feature>
<reference evidence="2" key="1">
    <citation type="submission" date="2022-07" db="EMBL/GenBank/DDBJ databases">
        <authorList>
            <person name="Trinca V."/>
            <person name="Uliana J.V.C."/>
            <person name="Torres T.T."/>
            <person name="Ward R.J."/>
            <person name="Monesi N."/>
        </authorList>
    </citation>
    <scope>NUCLEOTIDE SEQUENCE</scope>
    <source>
        <strain evidence="2">HSMRA1968</strain>
        <tissue evidence="2">Whole embryos</tissue>
    </source>
</reference>
<evidence type="ECO:0000313" key="3">
    <source>
        <dbReference type="Proteomes" id="UP001151699"/>
    </source>
</evidence>